<sequence length="89" mass="9883">MVPPTTGMHITWGSPRSSTTLCWPRLKSSTTAAPTSSWAPPVVNTSACAPCPSPILEIRTSSARWRRPKHLFLIEQDDTIKFCMSRDKV</sequence>
<evidence type="ECO:0000313" key="1">
    <source>
        <dbReference type="EMBL" id="ADX35902.1"/>
    </source>
</evidence>
<reference evidence="1" key="1">
    <citation type="submission" date="2011-02" db="EMBL/GenBank/DDBJ databases">
        <authorList>
            <person name="Carlson J."/>
            <person name="Booth B."/>
            <person name="Frise E."/>
            <person name="Park S."/>
            <person name="Wan K."/>
            <person name="Yu C."/>
            <person name="Celniker S."/>
        </authorList>
    </citation>
    <scope>NUCLEOTIDE SEQUENCE</scope>
    <source>
        <strain evidence="1">Berkeley</strain>
    </source>
</reference>
<proteinExistence type="evidence at transcript level"/>
<organism evidence="1">
    <name type="scientific">Drosophila melanogaster</name>
    <name type="common">Fruit fly</name>
    <dbReference type="NCBI Taxonomy" id="7227"/>
    <lineage>
        <taxon>Eukaryota</taxon>
        <taxon>Metazoa</taxon>
        <taxon>Ecdysozoa</taxon>
        <taxon>Arthropoda</taxon>
        <taxon>Hexapoda</taxon>
        <taxon>Insecta</taxon>
        <taxon>Pterygota</taxon>
        <taxon>Neoptera</taxon>
        <taxon>Endopterygota</taxon>
        <taxon>Diptera</taxon>
        <taxon>Brachycera</taxon>
        <taxon>Muscomorpha</taxon>
        <taxon>Ephydroidea</taxon>
        <taxon>Drosophilidae</taxon>
        <taxon>Drosophila</taxon>
        <taxon>Sophophora</taxon>
    </lineage>
</organism>
<dbReference type="EMBL" id="BT125923">
    <property type="protein sequence ID" value="ADX35902.1"/>
    <property type="molecule type" value="mRNA"/>
</dbReference>
<gene>
    <name evidence="1" type="primary">RpL30-RC</name>
</gene>
<dbReference type="AlphaFoldDB" id="E8NH47"/>
<accession>E8NH47</accession>
<protein>
    <submittedName>
        <fullName evidence="1">RH17393p</fullName>
    </submittedName>
</protein>
<name>E8NH47_DROME</name>